<keyword evidence="3" id="KW-0520">NAD</keyword>
<dbReference type="SMART" id="SM01240">
    <property type="entry name" value="IMPDH"/>
    <property type="match status" value="1"/>
</dbReference>
<dbReference type="Gene3D" id="3.20.20.70">
    <property type="entry name" value="Aldolase class I"/>
    <property type="match status" value="1"/>
</dbReference>
<dbReference type="PANTHER" id="PTHR11911">
    <property type="entry name" value="INOSINE-5-MONOPHOSPHATE DEHYDROGENASE RELATED"/>
    <property type="match status" value="1"/>
</dbReference>
<organism evidence="5">
    <name type="scientific">Candidatus Atribacter allofermentans</name>
    <dbReference type="NCBI Taxonomy" id="1852833"/>
    <lineage>
        <taxon>Bacteria</taxon>
        <taxon>Pseudomonadati</taxon>
        <taxon>Atribacterota</taxon>
        <taxon>Atribacteria</taxon>
        <taxon>Atribacterales</taxon>
        <taxon>Atribacteraceae</taxon>
        <taxon>Atribacter</taxon>
    </lineage>
</organism>
<evidence type="ECO:0000259" key="4">
    <source>
        <dbReference type="Pfam" id="PF00478"/>
    </source>
</evidence>
<dbReference type="PANTHER" id="PTHR11911:SF85">
    <property type="entry name" value="INOSINE-5'-MONOPHOSPHATE DEHYDROGENASE"/>
    <property type="match status" value="1"/>
</dbReference>
<dbReference type="Pfam" id="PF00478">
    <property type="entry name" value="IMPDH"/>
    <property type="match status" value="1"/>
</dbReference>
<proteinExistence type="inferred from homology"/>
<sequence length="388" mass="41188">MHEVSLGKYRMARMTYGFDEISLVPGLRTIDPLDIDLSISIGNRHLNLPILGAAMDGVIDPIMAVTMGKLGAMGVLNLEGIFCRYQDPYPLISTFIQKSREEITSYLQKTYQEPIQKSLIKERIEQIKSQGVLTAASVTPSRAQTLGIAAIEAGLDILVIQSTVTTREFLSSRSAAFDLKSFCQDLPIPVIVGNCATYEVALELMKAGASGILVGIGPGAACTTRAVLGIGIPQITATIDAAAARYDYWKETGRYVTVITDGGMRVGGDVAKAIASGADAVMLGSPLASAQEAPGQGHHWGMATPDPNLPRGTLVNVGIKGTLKEILLGPSHVTDGTMNFIGALRGSMGSLGAQNIKEMQQVPIDISPSIWTEGKFLQKIQGVGMGRS</sequence>
<evidence type="ECO:0000256" key="3">
    <source>
        <dbReference type="ARBA" id="ARBA00023027"/>
    </source>
</evidence>
<dbReference type="InterPro" id="IPR005990">
    <property type="entry name" value="IMP_DH"/>
</dbReference>
<gene>
    <name evidence="5" type="ORF">BWY41_00280</name>
</gene>
<dbReference type="GO" id="GO:0006183">
    <property type="term" value="P:GTP biosynthetic process"/>
    <property type="evidence" value="ECO:0007669"/>
    <property type="project" value="TreeGrafter"/>
</dbReference>
<dbReference type="InterPro" id="IPR001093">
    <property type="entry name" value="IMP_DH_GMPRt"/>
</dbReference>
<dbReference type="Proteomes" id="UP000485569">
    <property type="component" value="Unassembled WGS sequence"/>
</dbReference>
<keyword evidence="2 5" id="KW-0560">Oxidoreductase</keyword>
<evidence type="ECO:0000313" key="5">
    <source>
        <dbReference type="EMBL" id="OQA61328.1"/>
    </source>
</evidence>
<accession>A0A1V5T3N2</accession>
<dbReference type="InterPro" id="IPR013785">
    <property type="entry name" value="Aldolase_TIM"/>
</dbReference>
<dbReference type="CDD" id="cd00381">
    <property type="entry name" value="IMPDH"/>
    <property type="match status" value="1"/>
</dbReference>
<dbReference type="InterPro" id="IPR005992">
    <property type="entry name" value="IMP_DH-rel2"/>
</dbReference>
<evidence type="ECO:0000256" key="2">
    <source>
        <dbReference type="ARBA" id="ARBA00023002"/>
    </source>
</evidence>
<name>A0A1V5T3N2_9BACT</name>
<dbReference type="AlphaFoldDB" id="A0A1V5T3N2"/>
<dbReference type="SUPFAM" id="SSF51412">
    <property type="entry name" value="Inosine monophosphate dehydrogenase (IMPDH)"/>
    <property type="match status" value="1"/>
</dbReference>
<reference evidence="5" key="1">
    <citation type="submission" date="2017-02" db="EMBL/GenBank/DDBJ databases">
        <title>Delving into the versatile metabolic prowess of the omnipresent phylum Bacteroidetes.</title>
        <authorList>
            <person name="Nobu M.K."/>
            <person name="Mei R."/>
            <person name="Narihiro T."/>
            <person name="Kuroda K."/>
            <person name="Liu W.-T."/>
        </authorList>
    </citation>
    <scope>NUCLEOTIDE SEQUENCE</scope>
    <source>
        <strain evidence="5">ADurb.Bin276</strain>
    </source>
</reference>
<dbReference type="GO" id="GO:0003938">
    <property type="term" value="F:IMP dehydrogenase activity"/>
    <property type="evidence" value="ECO:0007669"/>
    <property type="project" value="InterPro"/>
</dbReference>
<protein>
    <submittedName>
        <fullName evidence="5">Putative oxidoreductase</fullName>
        <ecNumber evidence="5">1.-.-.-</ecNumber>
    </submittedName>
</protein>
<dbReference type="EMBL" id="MWBQ01000021">
    <property type="protein sequence ID" value="OQA61328.1"/>
    <property type="molecule type" value="Genomic_DNA"/>
</dbReference>
<dbReference type="EC" id="1.-.-.-" evidence="5"/>
<feature type="domain" description="IMP dehydrogenase/GMP reductase" evidence="4">
    <location>
        <begin position="16"/>
        <end position="361"/>
    </location>
</feature>
<comment type="similarity">
    <text evidence="1">Belongs to the IMPDH/GMPR family.</text>
</comment>
<comment type="caution">
    <text evidence="5">The sequence shown here is derived from an EMBL/GenBank/DDBJ whole genome shotgun (WGS) entry which is preliminary data.</text>
</comment>
<dbReference type="NCBIfam" id="TIGR01304">
    <property type="entry name" value="IMP_DH_rel_2"/>
    <property type="match status" value="1"/>
</dbReference>
<evidence type="ECO:0000256" key="1">
    <source>
        <dbReference type="ARBA" id="ARBA00005502"/>
    </source>
</evidence>